<dbReference type="PANTHER" id="PTHR34702">
    <property type="entry name" value="NA(+)/H(+) ANTIPORTER SUBUNIT F1"/>
    <property type="match status" value="1"/>
</dbReference>
<keyword evidence="8" id="KW-0406">Ion transport</keyword>
<sequence length="104" mass="11364">MQDQLEQFGEQMLNVVLIICFVTLTISVLLLLIRTFKGPSNADRAVAIDTIGVNMMAITGLVAIQLVTDKLNDVVLLIGILLFIGTIAIAKFIEKGVIIEQNNH</sequence>
<dbReference type="EMBL" id="FOES01000004">
    <property type="protein sequence ID" value="SEP91615.1"/>
    <property type="molecule type" value="Genomic_DNA"/>
</dbReference>
<dbReference type="OrthoDB" id="9799958at2"/>
<dbReference type="STRING" id="571933.SAMN05216362_10463"/>
<keyword evidence="4 8" id="KW-1003">Cell membrane</keyword>
<protein>
    <submittedName>
        <fullName evidence="10">Multisubunit sodium/proton antiporter, MrpF subunit</fullName>
    </submittedName>
</protein>
<feature type="transmembrane region" description="Helical" evidence="9">
    <location>
        <begin position="45"/>
        <end position="68"/>
    </location>
</feature>
<evidence type="ECO:0000256" key="4">
    <source>
        <dbReference type="ARBA" id="ARBA00022475"/>
    </source>
</evidence>
<dbReference type="Pfam" id="PF04066">
    <property type="entry name" value="MrpF_PhaF"/>
    <property type="match status" value="1"/>
</dbReference>
<evidence type="ECO:0000256" key="1">
    <source>
        <dbReference type="ARBA" id="ARBA00004651"/>
    </source>
</evidence>
<dbReference type="RefSeq" id="WP_091772655.1">
    <property type="nucleotide sequence ID" value="NZ_FOES01000004.1"/>
</dbReference>
<evidence type="ECO:0000256" key="2">
    <source>
        <dbReference type="ARBA" id="ARBA00009212"/>
    </source>
</evidence>
<organism evidence="10 11">
    <name type="scientific">Piscibacillus halophilus</name>
    <dbReference type="NCBI Taxonomy" id="571933"/>
    <lineage>
        <taxon>Bacteria</taxon>
        <taxon>Bacillati</taxon>
        <taxon>Bacillota</taxon>
        <taxon>Bacilli</taxon>
        <taxon>Bacillales</taxon>
        <taxon>Bacillaceae</taxon>
        <taxon>Piscibacillus</taxon>
    </lineage>
</organism>
<evidence type="ECO:0000256" key="3">
    <source>
        <dbReference type="ARBA" id="ARBA00022448"/>
    </source>
</evidence>
<dbReference type="GO" id="GO:0005886">
    <property type="term" value="C:plasma membrane"/>
    <property type="evidence" value="ECO:0007669"/>
    <property type="project" value="UniProtKB-SubCell"/>
</dbReference>
<keyword evidence="7 8" id="KW-0472">Membrane</keyword>
<dbReference type="Proteomes" id="UP000199427">
    <property type="component" value="Unassembled WGS sequence"/>
</dbReference>
<evidence type="ECO:0000256" key="7">
    <source>
        <dbReference type="ARBA" id="ARBA00023136"/>
    </source>
</evidence>
<proteinExistence type="inferred from homology"/>
<keyword evidence="11" id="KW-1185">Reference proteome</keyword>
<feature type="transmembrane region" description="Helical" evidence="9">
    <location>
        <begin position="12"/>
        <end position="33"/>
    </location>
</feature>
<evidence type="ECO:0000256" key="6">
    <source>
        <dbReference type="ARBA" id="ARBA00022989"/>
    </source>
</evidence>
<evidence type="ECO:0000313" key="10">
    <source>
        <dbReference type="EMBL" id="SEP91615.1"/>
    </source>
</evidence>
<gene>
    <name evidence="10" type="ORF">SAMN05216362_10463</name>
</gene>
<dbReference type="PANTHER" id="PTHR34702:SF1">
    <property type="entry name" value="NA(+)_H(+) ANTIPORTER SUBUNIT F"/>
    <property type="match status" value="1"/>
</dbReference>
<dbReference type="GO" id="GO:0015385">
    <property type="term" value="F:sodium:proton antiporter activity"/>
    <property type="evidence" value="ECO:0007669"/>
    <property type="project" value="TreeGrafter"/>
</dbReference>
<evidence type="ECO:0000256" key="5">
    <source>
        <dbReference type="ARBA" id="ARBA00022692"/>
    </source>
</evidence>
<dbReference type="AlphaFoldDB" id="A0A1H9BRV1"/>
<comment type="similarity">
    <text evidence="2 8">Belongs to the CPA3 antiporters (TC 2.A.63) subunit F family.</text>
</comment>
<dbReference type="NCBIfam" id="NF009248">
    <property type="entry name" value="PRK12600.1"/>
    <property type="match status" value="1"/>
</dbReference>
<keyword evidence="6 9" id="KW-1133">Transmembrane helix</keyword>
<feature type="transmembrane region" description="Helical" evidence="9">
    <location>
        <begin position="74"/>
        <end position="93"/>
    </location>
</feature>
<keyword evidence="5 9" id="KW-0812">Transmembrane</keyword>
<comment type="subcellular location">
    <subcellularLocation>
        <location evidence="1 8">Cell membrane</location>
        <topology evidence="1 8">Multi-pass membrane protein</topology>
    </subcellularLocation>
</comment>
<dbReference type="PIRSF" id="PIRSF028784">
    <property type="entry name" value="MrpF"/>
    <property type="match status" value="1"/>
</dbReference>
<reference evidence="10 11" key="1">
    <citation type="submission" date="2016-10" db="EMBL/GenBank/DDBJ databases">
        <authorList>
            <person name="de Groot N.N."/>
        </authorList>
    </citation>
    <scope>NUCLEOTIDE SEQUENCE [LARGE SCALE GENOMIC DNA]</scope>
    <source>
        <strain evidence="10 11">DSM 21633</strain>
    </source>
</reference>
<accession>A0A1H9BRV1</accession>
<name>A0A1H9BRV1_9BACI</name>
<evidence type="ECO:0000313" key="11">
    <source>
        <dbReference type="Proteomes" id="UP000199427"/>
    </source>
</evidence>
<keyword evidence="8" id="KW-0050">Antiport</keyword>
<dbReference type="InterPro" id="IPR007208">
    <property type="entry name" value="MrpF/PhaF-like"/>
</dbReference>
<keyword evidence="3 8" id="KW-0813">Transport</keyword>
<evidence type="ECO:0000256" key="8">
    <source>
        <dbReference type="PIRNR" id="PIRNR028784"/>
    </source>
</evidence>
<evidence type="ECO:0000256" key="9">
    <source>
        <dbReference type="SAM" id="Phobius"/>
    </source>
</evidence>